<dbReference type="SUPFAM" id="SSF46785">
    <property type="entry name" value="Winged helix' DNA-binding domain"/>
    <property type="match status" value="1"/>
</dbReference>
<dbReference type="InterPro" id="IPR036390">
    <property type="entry name" value="WH_DNA-bd_sf"/>
</dbReference>
<dbReference type="EMBL" id="JBHSBN010000028">
    <property type="protein sequence ID" value="MFC4109778.1"/>
    <property type="molecule type" value="Genomic_DNA"/>
</dbReference>
<sequence length="150" mass="16618">MSQPRTEVTRQPIGYWTGEAYRHIAAAIRANLAAAGVTQPQWWMLNHVANGDWTPAALLDRLAPFNANEQHLDLDRELGDLIDRGWLTRAASTQRLRLTPAGEQGLRRARESSGATHRRVIAGVTDEQYDDCIAVLRRIVGNLGGDPSPQ</sequence>
<evidence type="ECO:0000313" key="1">
    <source>
        <dbReference type="EMBL" id="MFC4109778.1"/>
    </source>
</evidence>
<proteinExistence type="predicted"/>
<gene>
    <name evidence="1" type="ORF">ACFOX0_28090</name>
</gene>
<dbReference type="RefSeq" id="WP_377551606.1">
    <property type="nucleotide sequence ID" value="NZ_JBHSBN010000028.1"/>
</dbReference>
<protein>
    <submittedName>
        <fullName evidence="1">MarR family winged helix-turn-helix transcriptional regulator</fullName>
    </submittedName>
</protein>
<dbReference type="Proteomes" id="UP001595868">
    <property type="component" value="Unassembled WGS sequence"/>
</dbReference>
<organism evidence="1 2">
    <name type="scientific">Micromonospora zhanjiangensis</name>
    <dbReference type="NCBI Taxonomy" id="1522057"/>
    <lineage>
        <taxon>Bacteria</taxon>
        <taxon>Bacillati</taxon>
        <taxon>Actinomycetota</taxon>
        <taxon>Actinomycetes</taxon>
        <taxon>Micromonosporales</taxon>
        <taxon>Micromonosporaceae</taxon>
        <taxon>Micromonospora</taxon>
    </lineage>
</organism>
<evidence type="ECO:0000313" key="2">
    <source>
        <dbReference type="Proteomes" id="UP001595868"/>
    </source>
</evidence>
<dbReference type="InterPro" id="IPR036388">
    <property type="entry name" value="WH-like_DNA-bd_sf"/>
</dbReference>
<accession>A0ABV8KUK1</accession>
<reference evidence="2" key="1">
    <citation type="journal article" date="2019" name="Int. J. Syst. Evol. Microbiol.">
        <title>The Global Catalogue of Microorganisms (GCM) 10K type strain sequencing project: providing services to taxonomists for standard genome sequencing and annotation.</title>
        <authorList>
            <consortium name="The Broad Institute Genomics Platform"/>
            <consortium name="The Broad Institute Genome Sequencing Center for Infectious Disease"/>
            <person name="Wu L."/>
            <person name="Ma J."/>
        </authorList>
    </citation>
    <scope>NUCLEOTIDE SEQUENCE [LARGE SCALE GENOMIC DNA]</scope>
    <source>
        <strain evidence="2">2902at01</strain>
    </source>
</reference>
<dbReference type="Gene3D" id="1.10.10.10">
    <property type="entry name" value="Winged helix-like DNA-binding domain superfamily/Winged helix DNA-binding domain"/>
    <property type="match status" value="1"/>
</dbReference>
<name>A0ABV8KUK1_9ACTN</name>
<comment type="caution">
    <text evidence="1">The sequence shown here is derived from an EMBL/GenBank/DDBJ whole genome shotgun (WGS) entry which is preliminary data.</text>
</comment>
<keyword evidence="2" id="KW-1185">Reference proteome</keyword>